<dbReference type="OrthoDB" id="9797938at2"/>
<dbReference type="PANTHER" id="PTHR43664">
    <property type="entry name" value="MONOAMINE OXIDASE-RELATED"/>
    <property type="match status" value="1"/>
</dbReference>
<dbReference type="CDD" id="cd03454">
    <property type="entry name" value="YdeM"/>
    <property type="match status" value="1"/>
</dbReference>
<dbReference type="Gene3D" id="3.10.129.10">
    <property type="entry name" value="Hotdog Thioesterase"/>
    <property type="match status" value="1"/>
</dbReference>
<keyword evidence="3" id="KW-1185">Reference proteome</keyword>
<reference evidence="2 3" key="1">
    <citation type="submission" date="2017-08" db="EMBL/GenBank/DDBJ databases">
        <authorList>
            <person name="de Groot N.N."/>
        </authorList>
    </citation>
    <scope>NUCLEOTIDE SEQUENCE [LARGE SCALE GENOMIC DNA]</scope>
    <source>
        <strain evidence="2 3">USBA 352</strain>
    </source>
</reference>
<dbReference type="Proteomes" id="UP000219331">
    <property type="component" value="Unassembled WGS sequence"/>
</dbReference>
<dbReference type="SUPFAM" id="SSF54637">
    <property type="entry name" value="Thioesterase/thiol ester dehydrase-isomerase"/>
    <property type="match status" value="1"/>
</dbReference>
<organism evidence="2 3">
    <name type="scientific">Stappia indica</name>
    <dbReference type="NCBI Taxonomy" id="538381"/>
    <lineage>
        <taxon>Bacteria</taxon>
        <taxon>Pseudomonadati</taxon>
        <taxon>Pseudomonadota</taxon>
        <taxon>Alphaproteobacteria</taxon>
        <taxon>Hyphomicrobiales</taxon>
        <taxon>Stappiaceae</taxon>
        <taxon>Stappia</taxon>
    </lineage>
</organism>
<gene>
    <name evidence="2" type="ORF">SAMN05421512_101407</name>
</gene>
<protein>
    <submittedName>
        <fullName evidence="2">Acyl dehydratase</fullName>
    </submittedName>
</protein>
<proteinExistence type="predicted"/>
<name>A0A285R8K7_9HYPH</name>
<dbReference type="STRING" id="538381.GCA_001696535_01534"/>
<dbReference type="Pfam" id="PF01575">
    <property type="entry name" value="MaoC_dehydratas"/>
    <property type="match status" value="1"/>
</dbReference>
<dbReference type="InterPro" id="IPR029069">
    <property type="entry name" value="HotDog_dom_sf"/>
</dbReference>
<evidence type="ECO:0000313" key="3">
    <source>
        <dbReference type="Proteomes" id="UP000219331"/>
    </source>
</evidence>
<evidence type="ECO:0000313" key="2">
    <source>
        <dbReference type="EMBL" id="SOB90224.1"/>
    </source>
</evidence>
<dbReference type="AlphaFoldDB" id="A0A285R8K7"/>
<dbReference type="PANTHER" id="PTHR43664:SF1">
    <property type="entry name" value="BETA-METHYLMALYL-COA DEHYDRATASE"/>
    <property type="match status" value="1"/>
</dbReference>
<dbReference type="InterPro" id="IPR052342">
    <property type="entry name" value="MCH/BMMD"/>
</dbReference>
<sequence>MSTFRSFEDFEPGETIALGSKTVTREEIIAFAAEFDPQPFHLDEAAGEASLLGGLAASGWHTISMLMRLMCDGLLLNSSGKGSPGVEEVRWMRPVRPGDVLAASAEVISSRVLNSRPELGMVDFLFTVVDQTGATVMTQRNKILFARREAAQ</sequence>
<accession>A0A285R8K7</accession>
<dbReference type="EMBL" id="OBML01000001">
    <property type="protein sequence ID" value="SOB90224.1"/>
    <property type="molecule type" value="Genomic_DNA"/>
</dbReference>
<dbReference type="InterPro" id="IPR002539">
    <property type="entry name" value="MaoC-like_dom"/>
</dbReference>
<feature type="domain" description="MaoC-like" evidence="1">
    <location>
        <begin position="12"/>
        <end position="112"/>
    </location>
</feature>
<dbReference type="RefSeq" id="WP_097173742.1">
    <property type="nucleotide sequence ID" value="NZ_OBML01000001.1"/>
</dbReference>
<evidence type="ECO:0000259" key="1">
    <source>
        <dbReference type="Pfam" id="PF01575"/>
    </source>
</evidence>